<keyword evidence="1" id="KW-0805">Transcription regulation</keyword>
<reference evidence="7 8" key="2">
    <citation type="submission" date="2017-09" db="EMBL/GenBank/DDBJ databases">
        <authorList>
            <person name="Lee N."/>
            <person name="Cho B.-K."/>
        </authorList>
    </citation>
    <scope>NUCLEOTIDE SEQUENCE [LARGE SCALE GENOMIC DNA]</scope>
    <source>
        <strain evidence="7 8">ATCC 27467</strain>
    </source>
</reference>
<feature type="domain" description="HTH hxlR-type" evidence="5">
    <location>
        <begin position="11"/>
        <end position="110"/>
    </location>
</feature>
<dbReference type="InterPro" id="IPR002577">
    <property type="entry name" value="HTH_HxlR"/>
</dbReference>
<keyword evidence="8" id="KW-1185">Reference proteome</keyword>
<accession>A0A5P2UXC6</accession>
<evidence type="ECO:0000256" key="1">
    <source>
        <dbReference type="ARBA" id="ARBA00023015"/>
    </source>
</evidence>
<evidence type="ECO:0000256" key="4">
    <source>
        <dbReference type="SAM" id="MobiDB-lite"/>
    </source>
</evidence>
<dbReference type="InterPro" id="IPR036388">
    <property type="entry name" value="WH-like_DNA-bd_sf"/>
</dbReference>
<dbReference type="EMBL" id="CP023701">
    <property type="protein sequence ID" value="QEU82194.1"/>
    <property type="molecule type" value="Genomic_DNA"/>
</dbReference>
<dbReference type="PANTHER" id="PTHR33204">
    <property type="entry name" value="TRANSCRIPTIONAL REGULATOR, MARR FAMILY"/>
    <property type="match status" value="1"/>
</dbReference>
<proteinExistence type="predicted"/>
<sequence>MEWLEASTENCPVQLTLDVVGEKWTLLILRDAATGVRRFDEFRRHIGMSEAVLSDRLRKLTAAGVLTAVPYREPGSRSRHEYRLTRKGWDLWPVLLALKQWGETYAGDPLGPVLDLRHEDCGAPVRVVVECAGQHAGERTAPGPGEVTARPGPGARRRSAAG</sequence>
<dbReference type="Proteomes" id="UP000326831">
    <property type="component" value="Chromosome"/>
</dbReference>
<dbReference type="RefSeq" id="WP_150521205.1">
    <property type="nucleotide sequence ID" value="NZ_BMVX01000032.1"/>
</dbReference>
<dbReference type="EMBL" id="BMVX01000032">
    <property type="protein sequence ID" value="GGZ92262.1"/>
    <property type="molecule type" value="Genomic_DNA"/>
</dbReference>
<evidence type="ECO:0000256" key="3">
    <source>
        <dbReference type="ARBA" id="ARBA00023163"/>
    </source>
</evidence>
<dbReference type="GO" id="GO:0003677">
    <property type="term" value="F:DNA binding"/>
    <property type="evidence" value="ECO:0007669"/>
    <property type="project" value="UniProtKB-KW"/>
</dbReference>
<keyword evidence="3" id="KW-0804">Transcription</keyword>
<evidence type="ECO:0000313" key="6">
    <source>
        <dbReference type="EMBL" id="GGZ92262.1"/>
    </source>
</evidence>
<evidence type="ECO:0000259" key="5">
    <source>
        <dbReference type="PROSITE" id="PS51118"/>
    </source>
</evidence>
<dbReference type="SUPFAM" id="SSF46785">
    <property type="entry name" value="Winged helix' DNA-binding domain"/>
    <property type="match status" value="1"/>
</dbReference>
<dbReference type="PANTHER" id="PTHR33204:SF18">
    <property type="entry name" value="TRANSCRIPTIONAL REGULATORY PROTEIN"/>
    <property type="match status" value="1"/>
</dbReference>
<dbReference type="PROSITE" id="PS51118">
    <property type="entry name" value="HTH_HXLR"/>
    <property type="match status" value="1"/>
</dbReference>
<dbReference type="InterPro" id="IPR036390">
    <property type="entry name" value="WH_DNA-bd_sf"/>
</dbReference>
<feature type="region of interest" description="Disordered" evidence="4">
    <location>
        <begin position="136"/>
        <end position="162"/>
    </location>
</feature>
<dbReference type="KEGG" id="ssub:CP968_31480"/>
<evidence type="ECO:0000313" key="8">
    <source>
        <dbReference type="Proteomes" id="UP000326831"/>
    </source>
</evidence>
<organism evidence="7 8">
    <name type="scientific">Streptomyces subrutilus</name>
    <dbReference type="NCBI Taxonomy" id="36818"/>
    <lineage>
        <taxon>Bacteria</taxon>
        <taxon>Bacillati</taxon>
        <taxon>Actinomycetota</taxon>
        <taxon>Actinomycetes</taxon>
        <taxon>Kitasatosporales</taxon>
        <taxon>Streptomycetaceae</taxon>
        <taxon>Streptomyces</taxon>
    </lineage>
</organism>
<keyword evidence="2" id="KW-0238">DNA-binding</keyword>
<reference evidence="6" key="1">
    <citation type="journal article" date="2014" name="Int. J. Syst. Evol. Microbiol.">
        <title>Complete genome sequence of Corynebacterium casei LMG S-19264T (=DSM 44701T), isolated from a smear-ripened cheese.</title>
        <authorList>
            <consortium name="US DOE Joint Genome Institute (JGI-PGF)"/>
            <person name="Walter F."/>
            <person name="Albersmeier A."/>
            <person name="Kalinowski J."/>
            <person name="Ruckert C."/>
        </authorList>
    </citation>
    <scope>NUCLEOTIDE SEQUENCE</scope>
    <source>
        <strain evidence="6">JCM 4834</strain>
    </source>
</reference>
<dbReference type="Gene3D" id="1.10.10.10">
    <property type="entry name" value="Winged helix-like DNA-binding domain superfamily/Winged helix DNA-binding domain"/>
    <property type="match status" value="1"/>
</dbReference>
<gene>
    <name evidence="7" type="ORF">CP968_31480</name>
    <name evidence="6" type="ORF">GCM10010371_60060</name>
</gene>
<dbReference type="Pfam" id="PF01638">
    <property type="entry name" value="HxlR"/>
    <property type="match status" value="1"/>
</dbReference>
<dbReference type="Proteomes" id="UP000634660">
    <property type="component" value="Unassembled WGS sequence"/>
</dbReference>
<dbReference type="OrthoDB" id="9792527at2"/>
<protein>
    <submittedName>
        <fullName evidence="6 7">Transcriptional regulator</fullName>
    </submittedName>
</protein>
<name>A0A5P2UXC6_9ACTN</name>
<reference evidence="6" key="3">
    <citation type="submission" date="2020-09" db="EMBL/GenBank/DDBJ databases">
        <authorList>
            <person name="Sun Q."/>
            <person name="Ohkuma M."/>
        </authorList>
    </citation>
    <scope>NUCLEOTIDE SEQUENCE</scope>
    <source>
        <strain evidence="6">JCM 4834</strain>
    </source>
</reference>
<evidence type="ECO:0000256" key="2">
    <source>
        <dbReference type="ARBA" id="ARBA00023125"/>
    </source>
</evidence>
<dbReference type="AlphaFoldDB" id="A0A5P2UXC6"/>
<evidence type="ECO:0000313" key="7">
    <source>
        <dbReference type="EMBL" id="QEU82194.1"/>
    </source>
</evidence>